<evidence type="ECO:0000313" key="2">
    <source>
        <dbReference type="EMBL" id="KXT11323.1"/>
    </source>
</evidence>
<feature type="region of interest" description="Disordered" evidence="1">
    <location>
        <begin position="275"/>
        <end position="424"/>
    </location>
</feature>
<reference evidence="3 4" key="1">
    <citation type="submission" date="2015-07" db="EMBL/GenBank/DDBJ databases">
        <title>Comparative genomics of the Sigatoka disease complex on banana suggests a link between parallel evolutionary changes in Pseudocercospora fijiensis and Pseudocercospora eumusae and increased virulence on the banana host.</title>
        <authorList>
            <person name="Chang T.-C."/>
            <person name="Salvucci A."/>
            <person name="Crous P.W."/>
            <person name="Stergiopoulos I."/>
        </authorList>
    </citation>
    <scope>NUCLEOTIDE SEQUENCE [LARGE SCALE GENOMIC DNA]</scope>
    <source>
        <strain evidence="3 4">CBS 116634</strain>
    </source>
</reference>
<accession>A0A139IBB5</accession>
<dbReference type="EMBL" id="LFZO01000170">
    <property type="protein sequence ID" value="KXT11974.1"/>
    <property type="molecule type" value="Genomic_DNA"/>
</dbReference>
<protein>
    <submittedName>
        <fullName evidence="3">Uncharacterized protein</fullName>
    </submittedName>
</protein>
<dbReference type="EMBL" id="LFZO01000170">
    <property type="protein sequence ID" value="KXT11973.1"/>
    <property type="molecule type" value="Genomic_DNA"/>
</dbReference>
<feature type="compositionally biased region" description="Low complexity" evidence="1">
    <location>
        <begin position="289"/>
        <end position="302"/>
    </location>
</feature>
<evidence type="ECO:0000313" key="4">
    <source>
        <dbReference type="Proteomes" id="UP000073492"/>
    </source>
</evidence>
<feature type="compositionally biased region" description="Polar residues" evidence="1">
    <location>
        <begin position="94"/>
        <end position="113"/>
    </location>
</feature>
<feature type="region of interest" description="Disordered" evidence="1">
    <location>
        <begin position="1"/>
        <end position="47"/>
    </location>
</feature>
<sequence>MTITPTHRHQELAPAPYESLSQHHHFAQSRTTSPRVPQDHTMRKQSAAGLRRITLTPERIARKPIFPKTGRLPVRSSPRQVEEPGTFQIRTPEVQSRATTPSITPGSETTHNFTTHRRSMPPHVPQTEGSMYCGPHFDACTFDAMDHKLACGHRILTAEPEPCANNCHVRDPPDYAQPRDLDQSFVCMACIGDHIHFRQVERYTAFKIELENVAAENDKPQEWVMQKLDLMAMAWQDEDVEEIKMLSSKQKGKPSQAFWIELELQGLVDTAARENRLGRRSSRSTLNDSGPASPTLSAAASLVTTRRESKPAPLQGSLRALRNWHSRHSSASSITTDTTRDAMKPPDDGPQFPIDKRKDSRTSGMPIWIEPQLPESPTRTMEASPRHDVTSPPHEEYFVRPWHSQPPQRPYERKWLSEGVHDYE</sequence>
<feature type="compositionally biased region" description="Basic and acidic residues" evidence="1">
    <location>
        <begin position="384"/>
        <end position="398"/>
    </location>
</feature>
<dbReference type="EMBL" id="LFZO01000207">
    <property type="protein sequence ID" value="KXT11323.1"/>
    <property type="molecule type" value="Genomic_DNA"/>
</dbReference>
<evidence type="ECO:0000313" key="3">
    <source>
        <dbReference type="EMBL" id="KXT11974.1"/>
    </source>
</evidence>
<keyword evidence="4" id="KW-1185">Reference proteome</keyword>
<organism evidence="3 4">
    <name type="scientific">Pseudocercospora musae</name>
    <dbReference type="NCBI Taxonomy" id="113226"/>
    <lineage>
        <taxon>Eukaryota</taxon>
        <taxon>Fungi</taxon>
        <taxon>Dikarya</taxon>
        <taxon>Ascomycota</taxon>
        <taxon>Pezizomycotina</taxon>
        <taxon>Dothideomycetes</taxon>
        <taxon>Dothideomycetidae</taxon>
        <taxon>Mycosphaerellales</taxon>
        <taxon>Mycosphaerellaceae</taxon>
        <taxon>Pseudocercospora</taxon>
    </lineage>
</organism>
<feature type="compositionally biased region" description="Basic and acidic residues" evidence="1">
    <location>
        <begin position="338"/>
        <end position="347"/>
    </location>
</feature>
<name>A0A139IBB5_9PEZI</name>
<feature type="compositionally biased region" description="Basic and acidic residues" evidence="1">
    <location>
        <begin position="410"/>
        <end position="424"/>
    </location>
</feature>
<comment type="caution">
    <text evidence="3">The sequence shown here is derived from an EMBL/GenBank/DDBJ whole genome shotgun (WGS) entry which is preliminary data.</text>
</comment>
<proteinExistence type="predicted"/>
<dbReference type="EMBL" id="LFZO01000207">
    <property type="protein sequence ID" value="KXT11324.1"/>
    <property type="molecule type" value="Genomic_DNA"/>
</dbReference>
<feature type="region of interest" description="Disordered" evidence="1">
    <location>
        <begin position="94"/>
        <end position="119"/>
    </location>
</feature>
<gene>
    <name evidence="2" type="ORF">AC579_305</name>
    <name evidence="3" type="ORF">AC579_3092</name>
</gene>
<dbReference type="Proteomes" id="UP000073492">
    <property type="component" value="Unassembled WGS sequence"/>
</dbReference>
<evidence type="ECO:0000256" key="1">
    <source>
        <dbReference type="SAM" id="MobiDB-lite"/>
    </source>
</evidence>
<dbReference type="OrthoDB" id="3640311at2759"/>
<dbReference type="AlphaFoldDB" id="A0A139IBB5"/>